<comment type="similarity">
    <text evidence="3">Belongs to the CBF-beta family.</text>
</comment>
<name>A0A3S3PJT6_9ACAR</name>
<dbReference type="STRING" id="1965070.A0A3S3PJT6"/>
<evidence type="ECO:0000256" key="3">
    <source>
        <dbReference type="ARBA" id="ARBA00025734"/>
    </source>
</evidence>
<sequence>MLPFEAPTIFEQLPRFIFKMPRVVQDQKSKFETDELFRRLSRESEVRCSIDFDVDLFSVRYTGYRDRPLDERQIRFQNSVREGHAETAFITTGTNLQLVFNPCVNGYNDSCDFDKEHGKVHIRSNFIMNGVCVRWRGWIDLERLDGVGCLEYDEERGAIEDAILREQIERYSSRMREIEERQRIYKAQQERQAEHAEKQHKKHTTELSPERTGSASN</sequence>
<dbReference type="Proteomes" id="UP000285301">
    <property type="component" value="Unassembled WGS sequence"/>
</dbReference>
<dbReference type="AlphaFoldDB" id="A0A3S3PJT6"/>
<organism evidence="6 7">
    <name type="scientific">Dinothrombium tinctorium</name>
    <dbReference type="NCBI Taxonomy" id="1965070"/>
    <lineage>
        <taxon>Eukaryota</taxon>
        <taxon>Metazoa</taxon>
        <taxon>Ecdysozoa</taxon>
        <taxon>Arthropoda</taxon>
        <taxon>Chelicerata</taxon>
        <taxon>Arachnida</taxon>
        <taxon>Acari</taxon>
        <taxon>Acariformes</taxon>
        <taxon>Trombidiformes</taxon>
        <taxon>Prostigmata</taxon>
        <taxon>Anystina</taxon>
        <taxon>Parasitengona</taxon>
        <taxon>Trombidioidea</taxon>
        <taxon>Trombidiidae</taxon>
        <taxon>Dinothrombium</taxon>
    </lineage>
</organism>
<dbReference type="FunFam" id="2.40.250.10:FF:000001">
    <property type="entry name" value="Core-binding factor subunit beta"/>
    <property type="match status" value="1"/>
</dbReference>
<dbReference type="GO" id="GO:0006357">
    <property type="term" value="P:regulation of transcription by RNA polymerase II"/>
    <property type="evidence" value="ECO:0007669"/>
    <property type="project" value="TreeGrafter"/>
</dbReference>
<gene>
    <name evidence="6" type="ORF">B4U79_14386</name>
</gene>
<dbReference type="InterPro" id="IPR003417">
    <property type="entry name" value="CBF_beta"/>
</dbReference>
<comment type="function">
    <text evidence="4">Regulates the DNA-binding properties of Runt.</text>
</comment>
<reference evidence="6 7" key="1">
    <citation type="journal article" date="2018" name="Gigascience">
        <title>Genomes of trombidid mites reveal novel predicted allergens and laterally-transferred genes associated with secondary metabolism.</title>
        <authorList>
            <person name="Dong X."/>
            <person name="Chaisiri K."/>
            <person name="Xia D."/>
            <person name="Armstrong S.D."/>
            <person name="Fang Y."/>
            <person name="Donnelly M.J."/>
            <person name="Kadowaki T."/>
            <person name="McGarry J.W."/>
            <person name="Darby A.C."/>
            <person name="Makepeace B.L."/>
        </authorList>
    </citation>
    <scope>NUCLEOTIDE SEQUENCE [LARGE SCALE GENOMIC DNA]</scope>
    <source>
        <strain evidence="6">UoL-WK</strain>
    </source>
</reference>
<dbReference type="InterPro" id="IPR036552">
    <property type="entry name" value="CBF_bsu_sf"/>
</dbReference>
<evidence type="ECO:0000256" key="2">
    <source>
        <dbReference type="ARBA" id="ARBA00023242"/>
    </source>
</evidence>
<accession>A0A3S3PJT6</accession>
<dbReference type="OrthoDB" id="10026505at2759"/>
<dbReference type="SUPFAM" id="SSF50723">
    <property type="entry name" value="Core binding factor beta, CBF"/>
    <property type="match status" value="1"/>
</dbReference>
<protein>
    <submittedName>
        <fullName evidence="6">Protein big brother-like protein</fullName>
    </submittedName>
</protein>
<feature type="compositionally biased region" description="Basic and acidic residues" evidence="5">
    <location>
        <begin position="186"/>
        <end position="197"/>
    </location>
</feature>
<dbReference type="PANTHER" id="PTHR10276">
    <property type="entry name" value="CORE-BINDING FACTOR, BETA SUBUNIT"/>
    <property type="match status" value="1"/>
</dbReference>
<keyword evidence="7" id="KW-1185">Reference proteome</keyword>
<evidence type="ECO:0000313" key="7">
    <source>
        <dbReference type="Proteomes" id="UP000285301"/>
    </source>
</evidence>
<dbReference type="PANTHER" id="PTHR10276:SF3">
    <property type="entry name" value="CORE-BINDING FACTOR SUBUNIT BETA"/>
    <property type="match status" value="1"/>
</dbReference>
<comment type="subcellular location">
    <subcellularLocation>
        <location evidence="1">Nucleus</location>
    </subcellularLocation>
</comment>
<keyword evidence="2" id="KW-0539">Nucleus</keyword>
<dbReference type="Gene3D" id="2.40.250.10">
    <property type="entry name" value="Core binding factor, beta subunit"/>
    <property type="match status" value="1"/>
</dbReference>
<dbReference type="GO" id="GO:0016513">
    <property type="term" value="C:core-binding factor complex"/>
    <property type="evidence" value="ECO:0007669"/>
    <property type="project" value="TreeGrafter"/>
</dbReference>
<evidence type="ECO:0000256" key="5">
    <source>
        <dbReference type="SAM" id="MobiDB-lite"/>
    </source>
</evidence>
<dbReference type="GO" id="GO:0043565">
    <property type="term" value="F:sequence-specific DNA binding"/>
    <property type="evidence" value="ECO:0007669"/>
    <property type="project" value="TreeGrafter"/>
</dbReference>
<evidence type="ECO:0000256" key="1">
    <source>
        <dbReference type="ARBA" id="ARBA00004123"/>
    </source>
</evidence>
<dbReference type="EMBL" id="NCKU01000188">
    <property type="protein sequence ID" value="RWS16697.1"/>
    <property type="molecule type" value="Genomic_DNA"/>
</dbReference>
<feature type="region of interest" description="Disordered" evidence="5">
    <location>
        <begin position="186"/>
        <end position="217"/>
    </location>
</feature>
<dbReference type="Pfam" id="PF02312">
    <property type="entry name" value="CBF_beta"/>
    <property type="match status" value="2"/>
</dbReference>
<evidence type="ECO:0000313" key="6">
    <source>
        <dbReference type="EMBL" id="RWS16697.1"/>
    </source>
</evidence>
<dbReference type="GO" id="GO:0035206">
    <property type="term" value="P:regulation of hemocyte proliferation"/>
    <property type="evidence" value="ECO:0007669"/>
    <property type="project" value="UniProtKB-ARBA"/>
</dbReference>
<proteinExistence type="inferred from homology"/>
<dbReference type="GO" id="GO:0003713">
    <property type="term" value="F:transcription coactivator activity"/>
    <property type="evidence" value="ECO:0007669"/>
    <property type="project" value="InterPro"/>
</dbReference>
<comment type="caution">
    <text evidence="6">The sequence shown here is derived from an EMBL/GenBank/DDBJ whole genome shotgun (WGS) entry which is preliminary data.</text>
</comment>
<evidence type="ECO:0000256" key="4">
    <source>
        <dbReference type="ARBA" id="ARBA00057581"/>
    </source>
</evidence>